<reference evidence="1" key="1">
    <citation type="submission" date="2020-04" db="EMBL/GenBank/DDBJ databases">
        <authorList>
            <person name="Zhang T."/>
        </authorList>
    </citation>
    <scope>NUCLEOTIDE SEQUENCE</scope>
    <source>
        <strain evidence="1">HKST-UBA17</strain>
    </source>
</reference>
<name>A0A955I1Q3_9BACT</name>
<accession>A0A955I1Q3</accession>
<dbReference type="EMBL" id="JAGQLN010000003">
    <property type="protein sequence ID" value="MCA9376449.1"/>
    <property type="molecule type" value="Genomic_DNA"/>
</dbReference>
<sequence length="179" mass="21525">MMGLKSFPHIQLNDWIGDQRMVLQYEFRSDKSGRTIKRVLSPDSYFEFTVDNKVFNYFLEYDTGSMDIEQLSRKFLRYFEYFVYGDWEKRFNQYPQILFLSERTKQRLDNLQIEPETDLQSAIDARGLLEKSKNLLWMSVGRCENIKSITSTEIESFLTMPILFNQLNESWVKELLKQY</sequence>
<gene>
    <name evidence="1" type="ORF">KC685_00835</name>
</gene>
<protein>
    <submittedName>
        <fullName evidence="1">Replication-relaxation family protein</fullName>
    </submittedName>
</protein>
<dbReference type="Pfam" id="PF13814">
    <property type="entry name" value="Replic_Relax"/>
    <property type="match status" value="1"/>
</dbReference>
<dbReference type="Proteomes" id="UP000741282">
    <property type="component" value="Unassembled WGS sequence"/>
</dbReference>
<comment type="caution">
    <text evidence="1">The sequence shown here is derived from an EMBL/GenBank/DDBJ whole genome shotgun (WGS) entry which is preliminary data.</text>
</comment>
<dbReference type="InterPro" id="IPR025855">
    <property type="entry name" value="Replic_Relax"/>
</dbReference>
<proteinExistence type="predicted"/>
<evidence type="ECO:0000313" key="1">
    <source>
        <dbReference type="EMBL" id="MCA9376449.1"/>
    </source>
</evidence>
<reference evidence="1" key="2">
    <citation type="journal article" date="2021" name="Microbiome">
        <title>Successional dynamics and alternative stable states in a saline activated sludge microbial community over 9 years.</title>
        <authorList>
            <person name="Wang Y."/>
            <person name="Ye J."/>
            <person name="Ju F."/>
            <person name="Liu L."/>
            <person name="Boyd J.A."/>
            <person name="Deng Y."/>
            <person name="Parks D.H."/>
            <person name="Jiang X."/>
            <person name="Yin X."/>
            <person name="Woodcroft B.J."/>
            <person name="Tyson G.W."/>
            <person name="Hugenholtz P."/>
            <person name="Polz M.F."/>
            <person name="Zhang T."/>
        </authorList>
    </citation>
    <scope>NUCLEOTIDE SEQUENCE</scope>
    <source>
        <strain evidence="1">HKST-UBA17</strain>
    </source>
</reference>
<evidence type="ECO:0000313" key="2">
    <source>
        <dbReference type="Proteomes" id="UP000741282"/>
    </source>
</evidence>
<dbReference type="AlphaFoldDB" id="A0A955I1Q3"/>
<organism evidence="1 2">
    <name type="scientific">Candidatus Dojkabacteria bacterium</name>
    <dbReference type="NCBI Taxonomy" id="2099670"/>
    <lineage>
        <taxon>Bacteria</taxon>
        <taxon>Candidatus Dojkabacteria</taxon>
    </lineage>
</organism>